<organism evidence="1 2">
    <name type="scientific">Prescottella agglutinans</name>
    <dbReference type="NCBI Taxonomy" id="1644129"/>
    <lineage>
        <taxon>Bacteria</taxon>
        <taxon>Bacillati</taxon>
        <taxon>Actinomycetota</taxon>
        <taxon>Actinomycetes</taxon>
        <taxon>Mycobacteriales</taxon>
        <taxon>Nocardiaceae</taxon>
        <taxon>Prescottella</taxon>
    </lineage>
</organism>
<dbReference type="EMBL" id="RKLP01000004">
    <property type="protein sequence ID" value="RVW09633.1"/>
    <property type="molecule type" value="Genomic_DNA"/>
</dbReference>
<dbReference type="AlphaFoldDB" id="A0A3S3BUK1"/>
<proteinExistence type="predicted"/>
<gene>
    <name evidence="1" type="ORF">EGT67_09190</name>
</gene>
<evidence type="ECO:0000313" key="1">
    <source>
        <dbReference type="EMBL" id="RVW09633.1"/>
    </source>
</evidence>
<comment type="caution">
    <text evidence="1">The sequence shown here is derived from an EMBL/GenBank/DDBJ whole genome shotgun (WGS) entry which is preliminary data.</text>
</comment>
<dbReference type="OrthoDB" id="3872177at2"/>
<name>A0A3S3BUK1_9NOCA</name>
<reference evidence="1 2" key="1">
    <citation type="submission" date="2018-11" db="EMBL/GenBank/DDBJ databases">
        <title>Rhodococcus spongicola sp. nov. and Rhodococcus xishaensis sp. nov. from marine sponges.</title>
        <authorList>
            <person name="Li L."/>
            <person name="Lin H.W."/>
        </authorList>
    </citation>
    <scope>NUCLEOTIDE SEQUENCE [LARGE SCALE GENOMIC DNA]</scope>
    <source>
        <strain evidence="1 2">CCTCC AB2014297</strain>
    </source>
</reference>
<protein>
    <submittedName>
        <fullName evidence="1">Uncharacterized protein</fullName>
    </submittedName>
</protein>
<evidence type="ECO:0000313" key="2">
    <source>
        <dbReference type="Proteomes" id="UP000286208"/>
    </source>
</evidence>
<sequence>MSAELEVDPAVLQQASAGITGIIDSLSGLGIGETAAAGRGFAMLALSPMEAGSQAVQKSLEEYAERWSWGVRHLVRSANEIAELLDLQAGRYHLMDQQASDMVKTAWTHVAGNPHLSEEEISERSWGETFADNPVNNVLHPDYSGESFDAAMDTIRTNNDVIAAVGPQALANVSLAVADVVGVDAAPGYHTGAAEQAASVMNDQT</sequence>
<accession>A0A3S3BUK1</accession>
<keyword evidence="2" id="KW-1185">Reference proteome</keyword>
<dbReference type="Proteomes" id="UP000286208">
    <property type="component" value="Unassembled WGS sequence"/>
</dbReference>
<dbReference type="RefSeq" id="WP_127915772.1">
    <property type="nucleotide sequence ID" value="NZ_RKLP01000004.1"/>
</dbReference>